<reference evidence="1" key="1">
    <citation type="journal article" date="2010" name="Science">
        <title>Plasticity of animal genome architecture unmasked by rapid evolution of a pelagic tunicate.</title>
        <authorList>
            <person name="Denoeud F."/>
            <person name="Henriet S."/>
            <person name="Mungpakdee S."/>
            <person name="Aury J.M."/>
            <person name="Da Silva C."/>
            <person name="Brinkmann H."/>
            <person name="Mikhaleva J."/>
            <person name="Olsen L.C."/>
            <person name="Jubin C."/>
            <person name="Canestro C."/>
            <person name="Bouquet J.M."/>
            <person name="Danks G."/>
            <person name="Poulain J."/>
            <person name="Campsteijn C."/>
            <person name="Adamski M."/>
            <person name="Cross I."/>
            <person name="Yadetie F."/>
            <person name="Muffato M."/>
            <person name="Louis A."/>
            <person name="Butcher S."/>
            <person name="Tsagkogeorga G."/>
            <person name="Konrad A."/>
            <person name="Singh S."/>
            <person name="Jensen M.F."/>
            <person name="Cong E.H."/>
            <person name="Eikeseth-Otteraa H."/>
            <person name="Noel B."/>
            <person name="Anthouard V."/>
            <person name="Porcel B.M."/>
            <person name="Kachouri-Lafond R."/>
            <person name="Nishino A."/>
            <person name="Ugolini M."/>
            <person name="Chourrout P."/>
            <person name="Nishida H."/>
            <person name="Aasland R."/>
            <person name="Huzurbazar S."/>
            <person name="Westhof E."/>
            <person name="Delsuc F."/>
            <person name="Lehrach H."/>
            <person name="Reinhardt R."/>
            <person name="Weissenbach J."/>
            <person name="Roy S.W."/>
            <person name="Artiguenave F."/>
            <person name="Postlethwait J.H."/>
            <person name="Manak J.R."/>
            <person name="Thompson E.M."/>
            <person name="Jaillon O."/>
            <person name="Du Pasquier L."/>
            <person name="Boudinot P."/>
            <person name="Liberles D.A."/>
            <person name="Volff J.N."/>
            <person name="Philippe H."/>
            <person name="Lenhard B."/>
            <person name="Roest Crollius H."/>
            <person name="Wincker P."/>
            <person name="Chourrout D."/>
        </authorList>
    </citation>
    <scope>NUCLEOTIDE SEQUENCE [LARGE SCALE GENOMIC DNA]</scope>
</reference>
<dbReference type="InParanoid" id="E4XRX9"/>
<evidence type="ECO:0000313" key="1">
    <source>
        <dbReference type="EMBL" id="CBY12527.1"/>
    </source>
</evidence>
<dbReference type="EMBL" id="FN653127">
    <property type="protein sequence ID" value="CBY12527.1"/>
    <property type="molecule type" value="Genomic_DNA"/>
</dbReference>
<evidence type="ECO:0000313" key="2">
    <source>
        <dbReference type="Proteomes" id="UP000001307"/>
    </source>
</evidence>
<organism evidence="1">
    <name type="scientific">Oikopleura dioica</name>
    <name type="common">Tunicate</name>
    <dbReference type="NCBI Taxonomy" id="34765"/>
    <lineage>
        <taxon>Eukaryota</taxon>
        <taxon>Metazoa</taxon>
        <taxon>Chordata</taxon>
        <taxon>Tunicata</taxon>
        <taxon>Appendicularia</taxon>
        <taxon>Copelata</taxon>
        <taxon>Oikopleuridae</taxon>
        <taxon>Oikopleura</taxon>
    </lineage>
</organism>
<dbReference type="AlphaFoldDB" id="E4XRX9"/>
<gene>
    <name evidence="1" type="ORF">GSOID_T00001924001</name>
</gene>
<protein>
    <submittedName>
        <fullName evidence="1">Uncharacterized protein</fullName>
    </submittedName>
</protein>
<proteinExistence type="predicted"/>
<name>E4XRX9_OIKDI</name>
<accession>E4XRX9</accession>
<sequence length="18" mass="2000">MVQSELTLQNISNIVSHS</sequence>
<keyword evidence="2" id="KW-1185">Reference proteome</keyword>
<dbReference type="Proteomes" id="UP000001307">
    <property type="component" value="Unassembled WGS sequence"/>
</dbReference>